<accession>A0AA40EIH1</accession>
<evidence type="ECO:0008006" key="3">
    <source>
        <dbReference type="Google" id="ProtNLM"/>
    </source>
</evidence>
<gene>
    <name evidence="1" type="ORF">B0T18DRAFT_394458</name>
</gene>
<proteinExistence type="predicted"/>
<comment type="caution">
    <text evidence="1">The sequence shown here is derived from an EMBL/GenBank/DDBJ whole genome shotgun (WGS) entry which is preliminary data.</text>
</comment>
<organism evidence="1 2">
    <name type="scientific">Schizothecium vesticola</name>
    <dbReference type="NCBI Taxonomy" id="314040"/>
    <lineage>
        <taxon>Eukaryota</taxon>
        <taxon>Fungi</taxon>
        <taxon>Dikarya</taxon>
        <taxon>Ascomycota</taxon>
        <taxon>Pezizomycotina</taxon>
        <taxon>Sordariomycetes</taxon>
        <taxon>Sordariomycetidae</taxon>
        <taxon>Sordariales</taxon>
        <taxon>Schizotheciaceae</taxon>
        <taxon>Schizothecium</taxon>
    </lineage>
</organism>
<reference evidence="1" key="1">
    <citation type="submission" date="2023-06" db="EMBL/GenBank/DDBJ databases">
        <title>Genome-scale phylogeny and comparative genomics of the fungal order Sordariales.</title>
        <authorList>
            <consortium name="Lawrence Berkeley National Laboratory"/>
            <person name="Hensen N."/>
            <person name="Bonometti L."/>
            <person name="Westerberg I."/>
            <person name="Brannstrom I.O."/>
            <person name="Guillou S."/>
            <person name="Cros-Aarteil S."/>
            <person name="Calhoun S."/>
            <person name="Haridas S."/>
            <person name="Kuo A."/>
            <person name="Mondo S."/>
            <person name="Pangilinan J."/>
            <person name="Riley R."/>
            <person name="LaButti K."/>
            <person name="Andreopoulos B."/>
            <person name="Lipzen A."/>
            <person name="Chen C."/>
            <person name="Yanf M."/>
            <person name="Daum C."/>
            <person name="Ng V."/>
            <person name="Clum A."/>
            <person name="Steindorff A."/>
            <person name="Ohm R."/>
            <person name="Martin F."/>
            <person name="Silar P."/>
            <person name="Natvig D."/>
            <person name="Lalanne C."/>
            <person name="Gautier V."/>
            <person name="Ament-velasquez S.L."/>
            <person name="Kruys A."/>
            <person name="Hutchinson M.I."/>
            <person name="Powell A.J."/>
            <person name="Barry K."/>
            <person name="Miller A.N."/>
            <person name="Grigoriev I.V."/>
            <person name="Debuchy R."/>
            <person name="Gladieux P."/>
            <person name="Thoren M.H."/>
            <person name="Johannesson H."/>
        </authorList>
    </citation>
    <scope>NUCLEOTIDE SEQUENCE</scope>
    <source>
        <strain evidence="1">SMH3187-1</strain>
    </source>
</reference>
<dbReference type="EMBL" id="JAUKUD010000007">
    <property type="protein sequence ID" value="KAK0738108.1"/>
    <property type="molecule type" value="Genomic_DNA"/>
</dbReference>
<dbReference type="Proteomes" id="UP001172155">
    <property type="component" value="Unassembled WGS sequence"/>
</dbReference>
<sequence length="273" mass="31235">MNRFPEEILDMIIGYLVKSCRRRLRNPFKRSCWKYLGPCPVRVAPFATVCKRFQRLIEPHTFSELYMDEGSVSEDKFKLSFFHSHESKGWRLPVVPTIGSFALSSTNRPAGGRPALPTRLIEAILPQSNFQPDGRFQELNQSWIQQNVMLSPHLAKLEVCDRLHLMPGFDDFMIVLLSAMVTTMPRLETLLISFRLFHGPIAHNGPYYVKYDRPSVLRMWRALNDAHREGIYGPVGRGRQGPGGWIVPKEVLENLGALLQKMRKRVEGEGSAT</sequence>
<protein>
    <recommendedName>
        <fullName evidence="3">F-box domain-containing protein</fullName>
    </recommendedName>
</protein>
<dbReference type="AlphaFoldDB" id="A0AA40EIH1"/>
<evidence type="ECO:0000313" key="2">
    <source>
        <dbReference type="Proteomes" id="UP001172155"/>
    </source>
</evidence>
<name>A0AA40EIH1_9PEZI</name>
<keyword evidence="2" id="KW-1185">Reference proteome</keyword>
<evidence type="ECO:0000313" key="1">
    <source>
        <dbReference type="EMBL" id="KAK0738108.1"/>
    </source>
</evidence>